<reference evidence="6 7" key="1">
    <citation type="submission" date="2023-09" db="EMBL/GenBank/DDBJ databases">
        <title>Nesidiocoris tenuis whole genome shotgun sequence.</title>
        <authorList>
            <person name="Shibata T."/>
            <person name="Shimoda M."/>
            <person name="Kobayashi T."/>
            <person name="Uehara T."/>
        </authorList>
    </citation>
    <scope>NUCLEOTIDE SEQUENCE [LARGE SCALE GENOMIC DNA]</scope>
    <source>
        <strain evidence="6 7">Japan</strain>
    </source>
</reference>
<evidence type="ECO:0000256" key="4">
    <source>
        <dbReference type="SAM" id="MobiDB-lite"/>
    </source>
</evidence>
<keyword evidence="1 3" id="KW-0479">Metal-binding</keyword>
<keyword evidence="2" id="KW-0862">Zinc</keyword>
<dbReference type="EMBL" id="AP028922">
    <property type="protein sequence ID" value="BET02382.1"/>
    <property type="molecule type" value="Genomic_DNA"/>
</dbReference>
<dbReference type="Gene3D" id="3.30.40.10">
    <property type="entry name" value="Zinc/RING finger domain, C3HC4 (zinc finger)"/>
    <property type="match status" value="1"/>
</dbReference>
<dbReference type="InterPro" id="IPR034078">
    <property type="entry name" value="NFX1_fam"/>
</dbReference>
<evidence type="ECO:0000256" key="1">
    <source>
        <dbReference type="ARBA" id="ARBA00022771"/>
    </source>
</evidence>
<feature type="region of interest" description="Disordered" evidence="4">
    <location>
        <begin position="31"/>
        <end position="75"/>
    </location>
</feature>
<evidence type="ECO:0000256" key="3">
    <source>
        <dbReference type="PROSITE-ProRule" id="PRU00175"/>
    </source>
</evidence>
<sequence>MFPMIFKAGLAVAVALVAAYAAYAYHESSQQQEGHRWAPPPPPHRQSPPPPQRSVSPSRRPTRRKHSRGSSQKEILTDELNNGTAECSICLTAIRPNQSTYSCEGCRQFFHLKCSECWAEQSEDGLYFKCPHCFTRLPKSSTRVYKCMCGRTLNPSSLPGLTPHCCEQSCPKCYLPCHPGHCD</sequence>
<dbReference type="PROSITE" id="PS50089">
    <property type="entry name" value="ZF_RING_2"/>
    <property type="match status" value="1"/>
</dbReference>
<dbReference type="SUPFAM" id="SSF57850">
    <property type="entry name" value="RING/U-box"/>
    <property type="match status" value="1"/>
</dbReference>
<gene>
    <name evidence="6" type="ORF">NTJ_15200</name>
</gene>
<dbReference type="Proteomes" id="UP001307889">
    <property type="component" value="Chromosome 14"/>
</dbReference>
<organism evidence="6 7">
    <name type="scientific">Nesidiocoris tenuis</name>
    <dbReference type="NCBI Taxonomy" id="355587"/>
    <lineage>
        <taxon>Eukaryota</taxon>
        <taxon>Metazoa</taxon>
        <taxon>Ecdysozoa</taxon>
        <taxon>Arthropoda</taxon>
        <taxon>Hexapoda</taxon>
        <taxon>Insecta</taxon>
        <taxon>Pterygota</taxon>
        <taxon>Neoptera</taxon>
        <taxon>Paraneoptera</taxon>
        <taxon>Hemiptera</taxon>
        <taxon>Heteroptera</taxon>
        <taxon>Panheteroptera</taxon>
        <taxon>Cimicomorpha</taxon>
        <taxon>Miridae</taxon>
        <taxon>Dicyphina</taxon>
        <taxon>Nesidiocoris</taxon>
    </lineage>
</organism>
<dbReference type="PANTHER" id="PTHR12360">
    <property type="entry name" value="NUCLEAR TRANSCRIPTION FACTOR, X-BOX BINDING 1 NFX1"/>
    <property type="match status" value="1"/>
</dbReference>
<evidence type="ECO:0000313" key="6">
    <source>
        <dbReference type="EMBL" id="BET02382.1"/>
    </source>
</evidence>
<evidence type="ECO:0000313" key="7">
    <source>
        <dbReference type="Proteomes" id="UP001307889"/>
    </source>
</evidence>
<proteinExistence type="predicted"/>
<protein>
    <submittedName>
        <fullName evidence="6">R3H domain</fullName>
    </submittedName>
</protein>
<evidence type="ECO:0000256" key="2">
    <source>
        <dbReference type="ARBA" id="ARBA00022833"/>
    </source>
</evidence>
<name>A0ABN7BDH7_9HEMI</name>
<feature type="domain" description="RING-type" evidence="5">
    <location>
        <begin position="87"/>
        <end position="133"/>
    </location>
</feature>
<keyword evidence="7" id="KW-1185">Reference proteome</keyword>
<accession>A0ABN7BDH7</accession>
<evidence type="ECO:0000259" key="5">
    <source>
        <dbReference type="PROSITE" id="PS50089"/>
    </source>
</evidence>
<dbReference type="InterPro" id="IPR001841">
    <property type="entry name" value="Znf_RING"/>
</dbReference>
<feature type="compositionally biased region" description="Pro residues" evidence="4">
    <location>
        <begin position="38"/>
        <end position="52"/>
    </location>
</feature>
<dbReference type="InterPro" id="IPR013083">
    <property type="entry name" value="Znf_RING/FYVE/PHD"/>
</dbReference>
<keyword evidence="1 3" id="KW-0863">Zinc-finger</keyword>
<dbReference type="PANTHER" id="PTHR12360:SF12">
    <property type="entry name" value="TRANSCRIPTIONAL REPRESSOR NF-X1"/>
    <property type="match status" value="1"/>
</dbReference>